<organism evidence="1 2">
    <name type="scientific">Aristolochia fimbriata</name>
    <name type="common">White veined hardy Dutchman's pipe vine</name>
    <dbReference type="NCBI Taxonomy" id="158543"/>
    <lineage>
        <taxon>Eukaryota</taxon>
        <taxon>Viridiplantae</taxon>
        <taxon>Streptophyta</taxon>
        <taxon>Embryophyta</taxon>
        <taxon>Tracheophyta</taxon>
        <taxon>Spermatophyta</taxon>
        <taxon>Magnoliopsida</taxon>
        <taxon>Magnoliidae</taxon>
        <taxon>Piperales</taxon>
        <taxon>Aristolochiaceae</taxon>
        <taxon>Aristolochia</taxon>
    </lineage>
</organism>
<comment type="caution">
    <text evidence="1">The sequence shown here is derived from an EMBL/GenBank/DDBJ whole genome shotgun (WGS) entry which is preliminary data.</text>
</comment>
<dbReference type="EMBL" id="JAINDJ010000005">
    <property type="protein sequence ID" value="KAG9447585.1"/>
    <property type="molecule type" value="Genomic_DNA"/>
</dbReference>
<proteinExistence type="predicted"/>
<protein>
    <submittedName>
        <fullName evidence="1">Uncharacterized protein</fullName>
    </submittedName>
</protein>
<sequence length="78" mass="8598">MGDFLCSAQLAPRDSIWLPTIWPLRLWTSSEVGTREDVPAACSTQDRRLQSKIELTSGIQIAMADPSSVHRGPSIAHH</sequence>
<evidence type="ECO:0000313" key="2">
    <source>
        <dbReference type="Proteomes" id="UP000825729"/>
    </source>
</evidence>
<gene>
    <name evidence="1" type="ORF">H6P81_013713</name>
</gene>
<evidence type="ECO:0000313" key="1">
    <source>
        <dbReference type="EMBL" id="KAG9447585.1"/>
    </source>
</evidence>
<keyword evidence="2" id="KW-1185">Reference proteome</keyword>
<dbReference type="AlphaFoldDB" id="A0AAV7EFG7"/>
<reference evidence="1 2" key="1">
    <citation type="submission" date="2021-07" db="EMBL/GenBank/DDBJ databases">
        <title>The Aristolochia fimbriata genome: insights into angiosperm evolution, floral development and chemical biosynthesis.</title>
        <authorList>
            <person name="Jiao Y."/>
        </authorList>
    </citation>
    <scope>NUCLEOTIDE SEQUENCE [LARGE SCALE GENOMIC DNA]</scope>
    <source>
        <strain evidence="1">IBCAS-2021</strain>
        <tissue evidence="1">Leaf</tissue>
    </source>
</reference>
<accession>A0AAV7EFG7</accession>
<dbReference type="Proteomes" id="UP000825729">
    <property type="component" value="Unassembled WGS sequence"/>
</dbReference>
<name>A0AAV7EFG7_ARIFI</name>